<dbReference type="SMART" id="SM00460">
    <property type="entry name" value="TGc"/>
    <property type="match status" value="1"/>
</dbReference>
<name>A0ABY7SZX9_9RHOB</name>
<dbReference type="PANTHER" id="PTHR33490">
    <property type="entry name" value="BLR5614 PROTEIN-RELATED"/>
    <property type="match status" value="1"/>
</dbReference>
<dbReference type="PANTHER" id="PTHR33490:SF12">
    <property type="entry name" value="BLL5557 PROTEIN"/>
    <property type="match status" value="1"/>
</dbReference>
<dbReference type="Gene3D" id="3.10.620.30">
    <property type="match status" value="1"/>
</dbReference>
<reference evidence="2 3" key="1">
    <citation type="submission" date="2021-01" db="EMBL/GenBank/DDBJ databases">
        <title>Biogeographic distribution of Paracoccus.</title>
        <authorList>
            <person name="Hollensteiner J."/>
            <person name="Leineberger J."/>
            <person name="Brinkhoff T."/>
            <person name="Daniel R."/>
        </authorList>
    </citation>
    <scope>NUCLEOTIDE SEQUENCE [LARGE SCALE GENOMIC DNA]</scope>
    <source>
        <strain evidence="2 3">LMG25392</strain>
    </source>
</reference>
<keyword evidence="3" id="KW-1185">Reference proteome</keyword>
<dbReference type="InterPro" id="IPR002931">
    <property type="entry name" value="Transglutaminase-like"/>
</dbReference>
<dbReference type="Gene3D" id="2.60.40.2250">
    <property type="match status" value="1"/>
</dbReference>
<gene>
    <name evidence="2" type="ORF">JHW45_05535</name>
</gene>
<proteinExistence type="predicted"/>
<feature type="domain" description="Transglutaminase-like" evidence="1">
    <location>
        <begin position="158"/>
        <end position="218"/>
    </location>
</feature>
<sequence length="262" mass="28868">MRISIDVELDYALSEPGPAILMLEAAGASGQELHRTSIDFGPVDRFARVPGEEGIGERIVLRAQDRITCRYSAQVSITRDCPDLDALAADEVDEMPGDALRYLLPSRYCQAERFTAFANRRFGELRGGRKVAAIRAWVEDRLDYVAGISTPDTTAADTFLQRQGVCRDYAHMMIALCRAAQIPARIASVYAPSVNPPDFHAVVEVYLQGGWHLVDPTGMARADEMALVAVGRDATDVAFMTTMSFAHMRRQSVQVRRDADAS</sequence>
<evidence type="ECO:0000313" key="3">
    <source>
        <dbReference type="Proteomes" id="UP001218412"/>
    </source>
</evidence>
<protein>
    <submittedName>
        <fullName evidence="2">Transglutaminase family protein</fullName>
    </submittedName>
</protein>
<dbReference type="Pfam" id="PF01841">
    <property type="entry name" value="Transglut_core"/>
    <property type="match status" value="1"/>
</dbReference>
<dbReference type="InterPro" id="IPR038765">
    <property type="entry name" value="Papain-like_cys_pep_sf"/>
</dbReference>
<evidence type="ECO:0000259" key="1">
    <source>
        <dbReference type="SMART" id="SM00460"/>
    </source>
</evidence>
<dbReference type="RefSeq" id="WP_272859944.1">
    <property type="nucleotide sequence ID" value="NZ_CP067134.1"/>
</dbReference>
<organism evidence="2 3">
    <name type="scientific">Paracoccus stylophorae</name>
    <dbReference type="NCBI Taxonomy" id="659350"/>
    <lineage>
        <taxon>Bacteria</taxon>
        <taxon>Pseudomonadati</taxon>
        <taxon>Pseudomonadota</taxon>
        <taxon>Alphaproteobacteria</taxon>
        <taxon>Rhodobacterales</taxon>
        <taxon>Paracoccaceae</taxon>
        <taxon>Paracoccus</taxon>
    </lineage>
</organism>
<evidence type="ECO:0000313" key="2">
    <source>
        <dbReference type="EMBL" id="WCR11826.1"/>
    </source>
</evidence>
<dbReference type="EMBL" id="CP067134">
    <property type="protein sequence ID" value="WCR11826.1"/>
    <property type="molecule type" value="Genomic_DNA"/>
</dbReference>
<dbReference type="Proteomes" id="UP001218412">
    <property type="component" value="Chromosome"/>
</dbReference>
<accession>A0ABY7SZX9</accession>
<dbReference type="SUPFAM" id="SSF54001">
    <property type="entry name" value="Cysteine proteinases"/>
    <property type="match status" value="1"/>
</dbReference>